<feature type="transmembrane region" description="Helical" evidence="9">
    <location>
        <begin position="383"/>
        <end position="405"/>
    </location>
</feature>
<evidence type="ECO:0000256" key="9">
    <source>
        <dbReference type="SAM" id="Phobius"/>
    </source>
</evidence>
<feature type="transmembrane region" description="Helical" evidence="9">
    <location>
        <begin position="260"/>
        <end position="285"/>
    </location>
</feature>
<dbReference type="AlphaFoldDB" id="A0A6I3KCZ7"/>
<dbReference type="InterPro" id="IPR002293">
    <property type="entry name" value="AA/rel_permease1"/>
</dbReference>
<dbReference type="PANTHER" id="PTHR35334">
    <property type="entry name" value="SERINE TRANSPORTER"/>
    <property type="match status" value="1"/>
</dbReference>
<evidence type="ECO:0000313" key="11">
    <source>
        <dbReference type="Proteomes" id="UP000432568"/>
    </source>
</evidence>
<evidence type="ECO:0000256" key="2">
    <source>
        <dbReference type="ARBA" id="ARBA00022448"/>
    </source>
</evidence>
<dbReference type="GO" id="GO:0005886">
    <property type="term" value="C:plasma membrane"/>
    <property type="evidence" value="ECO:0007669"/>
    <property type="project" value="UniProtKB-SubCell"/>
</dbReference>
<organism evidence="10 11">
    <name type="scientific">Corynebacterium aurimucosum</name>
    <dbReference type="NCBI Taxonomy" id="169292"/>
    <lineage>
        <taxon>Bacteria</taxon>
        <taxon>Bacillati</taxon>
        <taxon>Actinomycetota</taxon>
        <taxon>Actinomycetes</taxon>
        <taxon>Mycobacteriales</taxon>
        <taxon>Corynebacteriaceae</taxon>
        <taxon>Corynebacterium</taxon>
    </lineage>
</organism>
<evidence type="ECO:0000256" key="6">
    <source>
        <dbReference type="ARBA" id="ARBA00022989"/>
    </source>
</evidence>
<keyword evidence="2" id="KW-0813">Transport</keyword>
<proteinExistence type="predicted"/>
<dbReference type="Proteomes" id="UP000432568">
    <property type="component" value="Unassembled WGS sequence"/>
</dbReference>
<evidence type="ECO:0000256" key="7">
    <source>
        <dbReference type="ARBA" id="ARBA00023136"/>
    </source>
</evidence>
<feature type="transmembrane region" description="Helical" evidence="9">
    <location>
        <begin position="149"/>
        <end position="168"/>
    </location>
</feature>
<feature type="transmembrane region" description="Helical" evidence="9">
    <location>
        <begin position="217"/>
        <end position="239"/>
    </location>
</feature>
<feature type="compositionally biased region" description="Polar residues" evidence="8">
    <location>
        <begin position="1"/>
        <end position="26"/>
    </location>
</feature>
<reference evidence="10 11" key="1">
    <citation type="submission" date="2019-07" db="EMBL/GenBank/DDBJ databases">
        <title>Draft genome of C. aurimucosum strain 332.</title>
        <authorList>
            <person name="Pacheco L.G.C."/>
            <person name="Aguiar E.R.G.R."/>
            <person name="Barberis C.M."/>
            <person name="Almuzara M.N."/>
            <person name="Traglia G.M."/>
            <person name="Santos C.S."/>
            <person name="Vay C.A."/>
            <person name="Rocha D.J.P.G."/>
        </authorList>
    </citation>
    <scope>NUCLEOTIDE SEQUENCE [LARGE SCALE GENOMIC DNA]</scope>
    <source>
        <strain evidence="10 11">332</strain>
    </source>
</reference>
<dbReference type="Pfam" id="PF13520">
    <property type="entry name" value="AA_permease_2"/>
    <property type="match status" value="1"/>
</dbReference>
<feature type="transmembrane region" description="Helical" evidence="9">
    <location>
        <begin position="57"/>
        <end position="76"/>
    </location>
</feature>
<feature type="transmembrane region" description="Helical" evidence="9">
    <location>
        <begin position="110"/>
        <end position="129"/>
    </location>
</feature>
<keyword evidence="3" id="KW-1003">Cell membrane</keyword>
<accession>A0A6I3KCZ7</accession>
<comment type="subcellular location">
    <subcellularLocation>
        <location evidence="1">Cell inner membrane</location>
        <topology evidence="1">Multi-pass membrane protein</topology>
    </subcellularLocation>
</comment>
<dbReference type="EMBL" id="VIOG01000010">
    <property type="protein sequence ID" value="MTD92063.1"/>
    <property type="molecule type" value="Genomic_DNA"/>
</dbReference>
<gene>
    <name evidence="10" type="ORF">FME68_09405</name>
</gene>
<feature type="transmembrane region" description="Helical" evidence="9">
    <location>
        <begin position="32"/>
        <end position="51"/>
    </location>
</feature>
<evidence type="ECO:0000256" key="5">
    <source>
        <dbReference type="ARBA" id="ARBA00022692"/>
    </source>
</evidence>
<evidence type="ECO:0000256" key="4">
    <source>
        <dbReference type="ARBA" id="ARBA00022519"/>
    </source>
</evidence>
<dbReference type="InterPro" id="IPR018227">
    <property type="entry name" value="Amino_acid_transport_2"/>
</dbReference>
<keyword evidence="7 9" id="KW-0472">Membrane</keyword>
<feature type="transmembrane region" description="Helical" evidence="9">
    <location>
        <begin position="305"/>
        <end position="328"/>
    </location>
</feature>
<evidence type="ECO:0000256" key="8">
    <source>
        <dbReference type="SAM" id="MobiDB-lite"/>
    </source>
</evidence>
<feature type="transmembrane region" description="Helical" evidence="9">
    <location>
        <begin position="175"/>
        <end position="197"/>
    </location>
</feature>
<dbReference type="Gene3D" id="1.20.1740.10">
    <property type="entry name" value="Amino acid/polyamine transporter I"/>
    <property type="match status" value="1"/>
</dbReference>
<keyword evidence="5 9" id="KW-0812">Transmembrane</keyword>
<comment type="caution">
    <text evidence="10">The sequence shown here is derived from an EMBL/GenBank/DDBJ whole genome shotgun (WGS) entry which is preliminary data.</text>
</comment>
<keyword evidence="6 9" id="KW-1133">Transmembrane helix</keyword>
<feature type="transmembrane region" description="Helical" evidence="9">
    <location>
        <begin position="417"/>
        <end position="435"/>
    </location>
</feature>
<sequence length="438" mass="48311">MTSSKADTTAHTTDLGDSTQPASTPPKSEGTALSWVLALFGTAMGAGILFLPLQAGAFGFWPLAFATVIIFPLVYFSHRTYACIVAGAPAQDYGLDILELVRKYLGRNTGLFVALMYSLANIPTVFIYAISVTNAIDSFIVNQLHGPSINRWVLSVLCVGTLTGIFAIGRKPMLWLAQILVYPLIISLAATSIYLIPQWDFHSFLDVDYKDGSWPNILLGAVLILPVLAFSFSHMAALSQMSVDMQSTYGKNTEKRVSRIELYTAALLVIFTMFFVWSCVLALGADGMREASEQNIPVLSYFANVTGVHALAVLAPLIVIFAIVTSYFGTMLGAEEGTSYMVRLLAPRTANRLNRRTLLTIVYVFIFITGTMVSVFNPPILNLIYLVGGVFDAILIFLLPVYMFHKVKEYKKFRNDPWNYFVFALGSVILGITIWDLF</sequence>
<feature type="transmembrane region" description="Helical" evidence="9">
    <location>
        <begin position="358"/>
        <end position="377"/>
    </location>
</feature>
<protein>
    <submittedName>
        <fullName evidence="10">Amino acid permease</fullName>
    </submittedName>
</protein>
<feature type="region of interest" description="Disordered" evidence="8">
    <location>
        <begin position="1"/>
        <end position="27"/>
    </location>
</feature>
<evidence type="ECO:0000256" key="3">
    <source>
        <dbReference type="ARBA" id="ARBA00022475"/>
    </source>
</evidence>
<evidence type="ECO:0000313" key="10">
    <source>
        <dbReference type="EMBL" id="MTD92063.1"/>
    </source>
</evidence>
<dbReference type="PANTHER" id="PTHR35334:SF5">
    <property type="entry name" value="INNER MEMBRANE TRANSPORT PROTEIN YHJV"/>
    <property type="match status" value="1"/>
</dbReference>
<name>A0A6I3KCZ7_9CORY</name>
<dbReference type="GO" id="GO:0003333">
    <property type="term" value="P:amino acid transmembrane transport"/>
    <property type="evidence" value="ECO:0007669"/>
    <property type="project" value="InterPro"/>
</dbReference>
<evidence type="ECO:0000256" key="1">
    <source>
        <dbReference type="ARBA" id="ARBA00004429"/>
    </source>
</evidence>
<keyword evidence="4" id="KW-0997">Cell inner membrane</keyword>
<dbReference type="GO" id="GO:0022857">
    <property type="term" value="F:transmembrane transporter activity"/>
    <property type="evidence" value="ECO:0007669"/>
    <property type="project" value="InterPro"/>
</dbReference>